<feature type="region of interest" description="Disordered" evidence="1">
    <location>
        <begin position="1"/>
        <end position="41"/>
    </location>
</feature>
<proteinExistence type="predicted"/>
<dbReference type="Proteomes" id="UP000054270">
    <property type="component" value="Unassembled WGS sequence"/>
</dbReference>
<sequence>MATPFQSFRGAKIKTGGGGAGSEWSTGGRGGDIGSGNTTAGLEQDFGEAELKSGAGGSGSCCHATGGRGGDIGSGNNSCRMFSQDLDSSNIRSGDGGSGGRGGDIGSYDGSYFTNVNNVTINFYGPQLWMNTKGIPSLKTWKLVHTTPYTTLFEEASTQKSPKFTMIQDWTQPNISTGSRGCGNAVGDSKDGTATYIQNSGNDNSTSSKRYQRYEPIYINLYISISKLWLAAKNEKNCLNETELEQERMAAKLDIRN</sequence>
<evidence type="ECO:0000313" key="2">
    <source>
        <dbReference type="EMBL" id="KJA18977.1"/>
    </source>
</evidence>
<feature type="compositionally biased region" description="Gly residues" evidence="1">
    <location>
        <begin position="15"/>
        <end position="34"/>
    </location>
</feature>
<evidence type="ECO:0000313" key="3">
    <source>
        <dbReference type="Proteomes" id="UP000054270"/>
    </source>
</evidence>
<name>A0A0D2KWG4_HYPSF</name>
<gene>
    <name evidence="2" type="ORF">HYPSUDRAFT_1096858</name>
</gene>
<dbReference type="EMBL" id="KN817582">
    <property type="protein sequence ID" value="KJA18977.1"/>
    <property type="molecule type" value="Genomic_DNA"/>
</dbReference>
<evidence type="ECO:0000256" key="1">
    <source>
        <dbReference type="SAM" id="MobiDB-lite"/>
    </source>
</evidence>
<reference evidence="3" key="1">
    <citation type="submission" date="2014-04" db="EMBL/GenBank/DDBJ databases">
        <title>Evolutionary Origins and Diversification of the Mycorrhizal Mutualists.</title>
        <authorList>
            <consortium name="DOE Joint Genome Institute"/>
            <consortium name="Mycorrhizal Genomics Consortium"/>
            <person name="Kohler A."/>
            <person name="Kuo A."/>
            <person name="Nagy L.G."/>
            <person name="Floudas D."/>
            <person name="Copeland A."/>
            <person name="Barry K.W."/>
            <person name="Cichocki N."/>
            <person name="Veneault-Fourrey C."/>
            <person name="LaButti K."/>
            <person name="Lindquist E.A."/>
            <person name="Lipzen A."/>
            <person name="Lundell T."/>
            <person name="Morin E."/>
            <person name="Murat C."/>
            <person name="Riley R."/>
            <person name="Ohm R."/>
            <person name="Sun H."/>
            <person name="Tunlid A."/>
            <person name="Henrissat B."/>
            <person name="Grigoriev I.V."/>
            <person name="Hibbett D.S."/>
            <person name="Martin F."/>
        </authorList>
    </citation>
    <scope>NUCLEOTIDE SEQUENCE [LARGE SCALE GENOMIC DNA]</scope>
    <source>
        <strain evidence="3">FD-334 SS-4</strain>
    </source>
</reference>
<dbReference type="AlphaFoldDB" id="A0A0D2KWG4"/>
<organism evidence="2 3">
    <name type="scientific">Hypholoma sublateritium (strain FD-334 SS-4)</name>
    <dbReference type="NCBI Taxonomy" id="945553"/>
    <lineage>
        <taxon>Eukaryota</taxon>
        <taxon>Fungi</taxon>
        <taxon>Dikarya</taxon>
        <taxon>Basidiomycota</taxon>
        <taxon>Agaricomycotina</taxon>
        <taxon>Agaricomycetes</taxon>
        <taxon>Agaricomycetidae</taxon>
        <taxon>Agaricales</taxon>
        <taxon>Agaricineae</taxon>
        <taxon>Strophariaceae</taxon>
        <taxon>Hypholoma</taxon>
    </lineage>
</organism>
<accession>A0A0D2KWG4</accession>
<keyword evidence="3" id="KW-1185">Reference proteome</keyword>
<protein>
    <submittedName>
        <fullName evidence="2">Uncharacterized protein</fullName>
    </submittedName>
</protein>